<reference evidence="2" key="1">
    <citation type="journal article" date="2015" name="Nature">
        <title>Complex archaea that bridge the gap between prokaryotes and eukaryotes.</title>
        <authorList>
            <person name="Spang A."/>
            <person name="Saw J.H."/>
            <person name="Jorgensen S.L."/>
            <person name="Zaremba-Niedzwiedzka K."/>
            <person name="Martijn J."/>
            <person name="Lind A.E."/>
            <person name="van Eijk R."/>
            <person name="Schleper C."/>
            <person name="Guy L."/>
            <person name="Ettema T.J."/>
        </authorList>
    </citation>
    <scope>NUCLEOTIDE SEQUENCE</scope>
</reference>
<organism evidence="2">
    <name type="scientific">marine sediment metagenome</name>
    <dbReference type="NCBI Taxonomy" id="412755"/>
    <lineage>
        <taxon>unclassified sequences</taxon>
        <taxon>metagenomes</taxon>
        <taxon>ecological metagenomes</taxon>
    </lineage>
</organism>
<accession>A0A0F8WL65</accession>
<dbReference type="Pfam" id="PF18145">
    <property type="entry name" value="SAVED"/>
    <property type="match status" value="1"/>
</dbReference>
<gene>
    <name evidence="2" type="ORF">LCGC14_3139930</name>
</gene>
<dbReference type="NCBIfam" id="NF033611">
    <property type="entry name" value="SAVED"/>
    <property type="match status" value="1"/>
</dbReference>
<proteinExistence type="predicted"/>
<feature type="domain" description="SMODS-associated and fused to various effectors" evidence="1">
    <location>
        <begin position="119"/>
        <end position="311"/>
    </location>
</feature>
<name>A0A0F8WL65_9ZZZZ</name>
<comment type="caution">
    <text evidence="2">The sequence shown here is derived from an EMBL/GenBank/DDBJ whole genome shotgun (WGS) entry which is preliminary data.</text>
</comment>
<dbReference type="InterPro" id="IPR040836">
    <property type="entry name" value="SAVED"/>
</dbReference>
<evidence type="ECO:0000313" key="2">
    <source>
        <dbReference type="EMBL" id="KKK48955.1"/>
    </source>
</evidence>
<sequence length="313" mass="34162">KGAKSLDALRDDVALHFRLVSLKGRDADSTFIYDEAARTLVSKKINCLDRASFRKLCEEEGWFIPLSVGAKRGVAIYTYEPRALPADIALAAPEHTLDLQDHFEGRLLRGDRSWNDVRDQVRTFLSFELAQGPEIRLFLEAPASIAFLAGKNLSLKSGAAVELVQAGYGNSRQVWDTHDHRPGPDPIVTEIAAGKGDDIALVLSLARNALPKVEQYVARALPSVGKILHVTPVEGPALSAIRGGEHALRIAFLAAEAVSNTIAVKGKVHIFLSAPNALSFYLGQQAQLLGTCVLYEFDLLREIEGSYYPSFEA</sequence>
<feature type="non-terminal residue" evidence="2">
    <location>
        <position position="1"/>
    </location>
</feature>
<protein>
    <recommendedName>
        <fullName evidence="1">SMODS-associated and fused to various effectors domain-containing protein</fullName>
    </recommendedName>
</protein>
<evidence type="ECO:0000259" key="1">
    <source>
        <dbReference type="Pfam" id="PF18145"/>
    </source>
</evidence>
<dbReference type="AlphaFoldDB" id="A0A0F8WL65"/>
<dbReference type="EMBL" id="LAZR01068802">
    <property type="protein sequence ID" value="KKK48955.1"/>
    <property type="molecule type" value="Genomic_DNA"/>
</dbReference>